<gene>
    <name evidence="7" type="ORF">FHS82_001969</name>
</gene>
<dbReference type="InterPro" id="IPR050109">
    <property type="entry name" value="HTH-type_TetR-like_transc_reg"/>
</dbReference>
<evidence type="ECO:0000313" key="7">
    <source>
        <dbReference type="EMBL" id="NIJ58127.1"/>
    </source>
</evidence>
<dbReference type="Pfam" id="PF17937">
    <property type="entry name" value="TetR_C_28"/>
    <property type="match status" value="1"/>
</dbReference>
<dbReference type="RefSeq" id="WP_166951739.1">
    <property type="nucleotide sequence ID" value="NZ_JAASQI010000004.1"/>
</dbReference>
<protein>
    <submittedName>
        <fullName evidence="7">AcrR family transcriptional regulator</fullName>
    </submittedName>
</protein>
<evidence type="ECO:0000256" key="3">
    <source>
        <dbReference type="ARBA" id="ARBA00023163"/>
    </source>
</evidence>
<dbReference type="Proteomes" id="UP001429580">
    <property type="component" value="Unassembled WGS sequence"/>
</dbReference>
<feature type="region of interest" description="Disordered" evidence="5">
    <location>
        <begin position="184"/>
        <end position="206"/>
    </location>
</feature>
<comment type="caution">
    <text evidence="7">The sequence shown here is derived from an EMBL/GenBank/DDBJ whole genome shotgun (WGS) entry which is preliminary data.</text>
</comment>
<accession>A0ABX0UYU8</accession>
<feature type="DNA-binding region" description="H-T-H motif" evidence="4">
    <location>
        <begin position="29"/>
        <end position="48"/>
    </location>
</feature>
<name>A0ABX0UYU8_9HYPH</name>
<dbReference type="InterPro" id="IPR009057">
    <property type="entry name" value="Homeodomain-like_sf"/>
</dbReference>
<dbReference type="Pfam" id="PF00440">
    <property type="entry name" value="TetR_N"/>
    <property type="match status" value="1"/>
</dbReference>
<evidence type="ECO:0000256" key="5">
    <source>
        <dbReference type="SAM" id="MobiDB-lite"/>
    </source>
</evidence>
<organism evidence="7 8">
    <name type="scientific">Pseudochelatococcus lubricantis</name>
    <dbReference type="NCBI Taxonomy" id="1538102"/>
    <lineage>
        <taxon>Bacteria</taxon>
        <taxon>Pseudomonadati</taxon>
        <taxon>Pseudomonadota</taxon>
        <taxon>Alphaproteobacteria</taxon>
        <taxon>Hyphomicrobiales</taxon>
        <taxon>Chelatococcaceae</taxon>
        <taxon>Pseudochelatococcus</taxon>
    </lineage>
</organism>
<evidence type="ECO:0000259" key="6">
    <source>
        <dbReference type="PROSITE" id="PS50977"/>
    </source>
</evidence>
<reference evidence="7 8" key="1">
    <citation type="submission" date="2020-03" db="EMBL/GenBank/DDBJ databases">
        <title>Genomic Encyclopedia of Type Strains, Phase IV (KMG-IV): sequencing the most valuable type-strain genomes for metagenomic binning, comparative biology and taxonomic classification.</title>
        <authorList>
            <person name="Goeker M."/>
        </authorList>
    </citation>
    <scope>NUCLEOTIDE SEQUENCE [LARGE SCALE GENOMIC DNA]</scope>
    <source>
        <strain evidence="7 8">DSM 103870</strain>
    </source>
</reference>
<dbReference type="Gene3D" id="1.10.357.10">
    <property type="entry name" value="Tetracycline Repressor, domain 2"/>
    <property type="match status" value="1"/>
</dbReference>
<sequence length="206" mass="22145">MARHRTITRDQVLDAARAVVLRDGAGRLTLEAVARQAGISKASVLYDFKTKQQLVGALITRGVDNHCRKIEDLRERLGSASSDSCIRARIEAVRNLSEEDRAVATGLCAAMAQDITLRKPVQALYASIVASLCETSASPRGALLAFLATEGLAQLELFGFQPWQGEEWDRLLADIGWLSTQVPGGAALHHSPESSPKGVPGDKDDG</sequence>
<dbReference type="PANTHER" id="PTHR30055">
    <property type="entry name" value="HTH-TYPE TRANSCRIPTIONAL REGULATOR RUTR"/>
    <property type="match status" value="1"/>
</dbReference>
<keyword evidence="1" id="KW-0805">Transcription regulation</keyword>
<evidence type="ECO:0000313" key="8">
    <source>
        <dbReference type="Proteomes" id="UP001429580"/>
    </source>
</evidence>
<dbReference type="SUPFAM" id="SSF46689">
    <property type="entry name" value="Homeodomain-like"/>
    <property type="match status" value="1"/>
</dbReference>
<keyword evidence="3" id="KW-0804">Transcription</keyword>
<proteinExistence type="predicted"/>
<evidence type="ECO:0000256" key="2">
    <source>
        <dbReference type="ARBA" id="ARBA00023125"/>
    </source>
</evidence>
<feature type="domain" description="HTH tetR-type" evidence="6">
    <location>
        <begin position="6"/>
        <end position="66"/>
    </location>
</feature>
<dbReference type="EMBL" id="JAASQI010000004">
    <property type="protein sequence ID" value="NIJ58127.1"/>
    <property type="molecule type" value="Genomic_DNA"/>
</dbReference>
<dbReference type="PRINTS" id="PR00455">
    <property type="entry name" value="HTHTETR"/>
</dbReference>
<keyword evidence="8" id="KW-1185">Reference proteome</keyword>
<dbReference type="InterPro" id="IPR041479">
    <property type="entry name" value="TetR_CgmR_C"/>
</dbReference>
<dbReference type="InterPro" id="IPR001647">
    <property type="entry name" value="HTH_TetR"/>
</dbReference>
<dbReference type="PROSITE" id="PS50977">
    <property type="entry name" value="HTH_TETR_2"/>
    <property type="match status" value="1"/>
</dbReference>
<evidence type="ECO:0000256" key="1">
    <source>
        <dbReference type="ARBA" id="ARBA00023015"/>
    </source>
</evidence>
<evidence type="ECO:0000256" key="4">
    <source>
        <dbReference type="PROSITE-ProRule" id="PRU00335"/>
    </source>
</evidence>
<dbReference type="PANTHER" id="PTHR30055:SF234">
    <property type="entry name" value="HTH-TYPE TRANSCRIPTIONAL REGULATOR BETI"/>
    <property type="match status" value="1"/>
</dbReference>
<keyword evidence="2 4" id="KW-0238">DNA-binding</keyword>